<dbReference type="PROSITE" id="PS51198">
    <property type="entry name" value="UVRD_HELICASE_ATP_BIND"/>
    <property type="match status" value="1"/>
</dbReference>
<evidence type="ECO:0000256" key="10">
    <source>
        <dbReference type="ARBA" id="ARBA00023235"/>
    </source>
</evidence>
<dbReference type="InterPro" id="IPR000212">
    <property type="entry name" value="DNA_helicase_UvrD/REP"/>
</dbReference>
<proteinExistence type="predicted"/>
<evidence type="ECO:0000256" key="1">
    <source>
        <dbReference type="ARBA" id="ARBA00022722"/>
    </source>
</evidence>
<dbReference type="GO" id="GO:0004527">
    <property type="term" value="F:exonuclease activity"/>
    <property type="evidence" value="ECO:0007669"/>
    <property type="project" value="UniProtKB-KW"/>
</dbReference>
<protein>
    <recommendedName>
        <fullName evidence="12">DNA 3'-5' helicase</fullName>
        <ecNumber evidence="12">5.6.2.4</ecNumber>
    </recommendedName>
</protein>
<evidence type="ECO:0000313" key="18">
    <source>
        <dbReference type="Proteomes" id="UP001319104"/>
    </source>
</evidence>
<dbReference type="GO" id="GO:0000725">
    <property type="term" value="P:recombinational repair"/>
    <property type="evidence" value="ECO:0007669"/>
    <property type="project" value="TreeGrafter"/>
</dbReference>
<evidence type="ECO:0000256" key="2">
    <source>
        <dbReference type="ARBA" id="ARBA00022741"/>
    </source>
</evidence>
<evidence type="ECO:0000256" key="9">
    <source>
        <dbReference type="ARBA" id="ARBA00023204"/>
    </source>
</evidence>
<evidence type="ECO:0000256" key="4">
    <source>
        <dbReference type="ARBA" id="ARBA00022801"/>
    </source>
</evidence>
<evidence type="ECO:0000256" key="6">
    <source>
        <dbReference type="ARBA" id="ARBA00022839"/>
    </source>
</evidence>
<accession>A0AAP2CJC7</accession>
<dbReference type="EC" id="5.6.2.4" evidence="12"/>
<evidence type="ECO:0000256" key="12">
    <source>
        <dbReference type="ARBA" id="ARBA00034808"/>
    </source>
</evidence>
<dbReference type="AlphaFoldDB" id="A0AAP2CJC7"/>
<evidence type="ECO:0000259" key="15">
    <source>
        <dbReference type="PROSITE" id="PS51198"/>
    </source>
</evidence>
<sequence length="1079" mass="124068">MSEKPFIIYKSSAGSGKTYTLTKEYLKLALAQPYAFKSILAVTFTNKATQEMKERILEVLSRMKREIRPKVDLDATLLAHFQITPLELQDRARQTLLAILHDYGSFSVSTIDSFFQKVVRSFAREIDLQAKFDVELDQDAVLSRVVDRIITKVMDDELLHKWLVDYAQEQVQEGKSWDIRKGIQGLGKQLFQEGFKQHQGDIKRFLADPQNVQDLKSFIQQQRKKLSDYCCELKEEATRIRTEYGLEWTDYSGGGRSFAKRFEDLGAKPCPVPALTDAQMKMVDNPEGWATKTSKNKDLIEASFHAGLGRIISEFGTLTRSWNTLEAVRKNFYVYGIFKNLLDELIELKNDENILLISDANDFLKEITKENDAPFIYEKVGNQYQHFLIDEFQDTSGFQWESFKPLLENSLAENKTNLLVGDVKQSIYRWRGGELRLLLEEVERQIGEEKIRVENLETNYRSLPNIINFNNTVFTQLNKLLQGTLSEKYGEEAAGILAKAYADVEQKVSDRKSAAAFKGKVRMDFIQEDKDAEEGGCEAQMLQKLPQVVMELQDRGYALKDIAFLVRRKSEGERIVHTMMQAAEDFSDYRFDVLSDEAMYLGQASSVKALVAGMKYIFDTGDMVSYTSMWYFRGVIFGESVSHELFSITELPATLEEKAKQLADRIPQFLQMPLSEMLEELIQILDLAKAGKEKAYISGFKEAVFDYVGKNRADLAGFLEWWEENQQKRTVKIPENHDAMRILTIHKSKGLQYKVVLMPYLDWTIFDTTKDNILWSPFELEGLPSTIIPLSLKKELANSAFEQVYASEEIMAYLDTLNMVYVALTRAEEVFWSFTAYKDTSKSKSLNALGINLQLLLEQCNSVNAAVNLPTYFDGESKVFEFGEWGEKIISPTIKTVPTDLRWDYTPWQELLKVRELDQNLEGSDVLDQKRKYGLLIHRLLEHSKTREEANQWVDSFMFEGEITQDEKVILQKQLEVLFEQELFRSWFGGNGVLLAEQGIILPGGEQKRPDRVILRENLAVIVDFKTGEEKKYYKNQVQDYMELVSEITKLPAKGYLCYLESGRIVEVSLVGKQGQLFN</sequence>
<dbReference type="GO" id="GO:0005829">
    <property type="term" value="C:cytosol"/>
    <property type="evidence" value="ECO:0007669"/>
    <property type="project" value="TreeGrafter"/>
</dbReference>
<evidence type="ECO:0000259" key="16">
    <source>
        <dbReference type="PROSITE" id="PS51217"/>
    </source>
</evidence>
<dbReference type="Gene3D" id="3.90.320.10">
    <property type="match status" value="1"/>
</dbReference>
<evidence type="ECO:0000256" key="7">
    <source>
        <dbReference type="ARBA" id="ARBA00022840"/>
    </source>
</evidence>
<dbReference type="InterPro" id="IPR027417">
    <property type="entry name" value="P-loop_NTPase"/>
</dbReference>
<dbReference type="GO" id="GO:0005524">
    <property type="term" value="F:ATP binding"/>
    <property type="evidence" value="ECO:0007669"/>
    <property type="project" value="UniProtKB-UniRule"/>
</dbReference>
<keyword evidence="9" id="KW-0234">DNA repair</keyword>
<reference evidence="17 18" key="1">
    <citation type="submission" date="2021-05" db="EMBL/GenBank/DDBJ databases">
        <authorList>
            <person name="Zhang Z.D."/>
            <person name="Osman G."/>
        </authorList>
    </citation>
    <scope>NUCLEOTIDE SEQUENCE [LARGE SCALE GENOMIC DNA]</scope>
    <source>
        <strain evidence="17 18">KCTC 32217</strain>
    </source>
</reference>
<evidence type="ECO:0000313" key="17">
    <source>
        <dbReference type="EMBL" id="MBS9524774.1"/>
    </source>
</evidence>
<keyword evidence="18" id="KW-1185">Reference proteome</keyword>
<dbReference type="InterPro" id="IPR014016">
    <property type="entry name" value="UvrD-like_ATP-bd"/>
</dbReference>
<keyword evidence="8" id="KW-0238">DNA-binding</keyword>
<evidence type="ECO:0000256" key="5">
    <source>
        <dbReference type="ARBA" id="ARBA00022806"/>
    </source>
</evidence>
<evidence type="ECO:0000256" key="11">
    <source>
        <dbReference type="ARBA" id="ARBA00034617"/>
    </source>
</evidence>
<evidence type="ECO:0000256" key="14">
    <source>
        <dbReference type="PROSITE-ProRule" id="PRU00560"/>
    </source>
</evidence>
<dbReference type="InterPro" id="IPR011604">
    <property type="entry name" value="PDDEXK-like_dom_sf"/>
</dbReference>
<dbReference type="GO" id="GO:0043138">
    <property type="term" value="F:3'-5' DNA helicase activity"/>
    <property type="evidence" value="ECO:0007669"/>
    <property type="project" value="UniProtKB-EC"/>
</dbReference>
<evidence type="ECO:0000256" key="13">
    <source>
        <dbReference type="ARBA" id="ARBA00048988"/>
    </source>
</evidence>
<keyword evidence="1" id="KW-0540">Nuclease</keyword>
<dbReference type="Pfam" id="PF00580">
    <property type="entry name" value="UvrD-helicase"/>
    <property type="match status" value="1"/>
</dbReference>
<dbReference type="Gene3D" id="1.10.3170.10">
    <property type="entry name" value="Recbcd, chain B, domain 2"/>
    <property type="match status" value="1"/>
</dbReference>
<feature type="domain" description="UvrD-like helicase C-terminal" evidence="16">
    <location>
        <begin position="464"/>
        <end position="750"/>
    </location>
</feature>
<feature type="domain" description="UvrD-like helicase ATP-binding" evidence="15">
    <location>
        <begin position="1"/>
        <end position="463"/>
    </location>
</feature>
<keyword evidence="4 14" id="KW-0378">Hydrolase</keyword>
<feature type="binding site" evidence="14">
    <location>
        <begin position="11"/>
        <end position="18"/>
    </location>
    <ligand>
        <name>ATP</name>
        <dbReference type="ChEBI" id="CHEBI:30616"/>
    </ligand>
</feature>
<organism evidence="17 18">
    <name type="scientific">Litoribacter ruber</name>
    <dbReference type="NCBI Taxonomy" id="702568"/>
    <lineage>
        <taxon>Bacteria</taxon>
        <taxon>Pseudomonadati</taxon>
        <taxon>Bacteroidota</taxon>
        <taxon>Cytophagia</taxon>
        <taxon>Cytophagales</taxon>
        <taxon>Cyclobacteriaceae</taxon>
        <taxon>Litoribacter</taxon>
    </lineage>
</organism>
<keyword evidence="2 14" id="KW-0547">Nucleotide-binding</keyword>
<dbReference type="GO" id="GO:0003677">
    <property type="term" value="F:DNA binding"/>
    <property type="evidence" value="ECO:0007669"/>
    <property type="project" value="UniProtKB-KW"/>
</dbReference>
<evidence type="ECO:0000256" key="3">
    <source>
        <dbReference type="ARBA" id="ARBA00022763"/>
    </source>
</evidence>
<dbReference type="PROSITE" id="PS51217">
    <property type="entry name" value="UVRD_HELICASE_CTER"/>
    <property type="match status" value="1"/>
</dbReference>
<name>A0AAP2CJC7_9BACT</name>
<keyword evidence="3" id="KW-0227">DNA damage</keyword>
<comment type="caution">
    <text evidence="17">The sequence shown here is derived from an EMBL/GenBank/DDBJ whole genome shotgun (WGS) entry which is preliminary data.</text>
</comment>
<dbReference type="PANTHER" id="PTHR11070:SF67">
    <property type="entry name" value="DNA 3'-5' HELICASE"/>
    <property type="match status" value="1"/>
</dbReference>
<dbReference type="Gene3D" id="3.40.50.300">
    <property type="entry name" value="P-loop containing nucleotide triphosphate hydrolases"/>
    <property type="match status" value="3"/>
</dbReference>
<dbReference type="Proteomes" id="UP001319104">
    <property type="component" value="Unassembled WGS sequence"/>
</dbReference>
<comment type="catalytic activity">
    <reaction evidence="11">
        <text>Couples ATP hydrolysis with the unwinding of duplex DNA by translocating in the 3'-5' direction.</text>
        <dbReference type="EC" id="5.6.2.4"/>
    </reaction>
</comment>
<dbReference type="EMBL" id="JAHCMY010000006">
    <property type="protein sequence ID" value="MBS9524774.1"/>
    <property type="molecule type" value="Genomic_DNA"/>
</dbReference>
<evidence type="ECO:0000256" key="8">
    <source>
        <dbReference type="ARBA" id="ARBA00023125"/>
    </source>
</evidence>
<keyword evidence="10" id="KW-0413">Isomerase</keyword>
<dbReference type="PANTHER" id="PTHR11070">
    <property type="entry name" value="UVRD / RECB / PCRA DNA HELICASE FAMILY MEMBER"/>
    <property type="match status" value="1"/>
</dbReference>
<comment type="catalytic activity">
    <reaction evidence="13">
        <text>ATP + H2O = ADP + phosphate + H(+)</text>
        <dbReference type="Rhea" id="RHEA:13065"/>
        <dbReference type="ChEBI" id="CHEBI:15377"/>
        <dbReference type="ChEBI" id="CHEBI:15378"/>
        <dbReference type="ChEBI" id="CHEBI:30616"/>
        <dbReference type="ChEBI" id="CHEBI:43474"/>
        <dbReference type="ChEBI" id="CHEBI:456216"/>
        <dbReference type="EC" id="5.6.2.4"/>
    </reaction>
</comment>
<dbReference type="RefSeq" id="WP_213945633.1">
    <property type="nucleotide sequence ID" value="NZ_JAHCMY010000006.1"/>
</dbReference>
<gene>
    <name evidence="17" type="ORF">KI659_12210</name>
</gene>
<dbReference type="SUPFAM" id="SSF52540">
    <property type="entry name" value="P-loop containing nucleoside triphosphate hydrolases"/>
    <property type="match status" value="1"/>
</dbReference>
<keyword evidence="5 14" id="KW-0347">Helicase</keyword>
<keyword evidence="6" id="KW-0269">Exonuclease</keyword>
<keyword evidence="7 14" id="KW-0067">ATP-binding</keyword>
<dbReference type="InterPro" id="IPR014017">
    <property type="entry name" value="DNA_helicase_UvrD-like_C"/>
</dbReference>